<organism evidence="1 2">
    <name type="scientific">Luteimonas terrae</name>
    <dbReference type="NCBI Taxonomy" id="1530191"/>
    <lineage>
        <taxon>Bacteria</taxon>
        <taxon>Pseudomonadati</taxon>
        <taxon>Pseudomonadota</taxon>
        <taxon>Gammaproteobacteria</taxon>
        <taxon>Lysobacterales</taxon>
        <taxon>Lysobacteraceae</taxon>
        <taxon>Luteimonas</taxon>
    </lineage>
</organism>
<comment type="caution">
    <text evidence="1">The sequence shown here is derived from an EMBL/GenBank/DDBJ whole genome shotgun (WGS) entry which is preliminary data.</text>
</comment>
<accession>A0ABU1XV26</accession>
<evidence type="ECO:0000313" key="1">
    <source>
        <dbReference type="EMBL" id="MDR7192618.1"/>
    </source>
</evidence>
<sequence length="317" mass="34972">MSLYHRIAELQGDRPWGAMLDAGTGRNSMRWLLSLPTERWTAVTGSASMARRTDTEIGTRSRQADRLVVGNWLDPALLLGERYDTVLADYLLGAIEGFAPYWQDQLFARLRELVAADGRLYVVGLAPYVPQLPDTLDAAGSLVTRIGRLRDACLLLAGDRPYREFPLDWTLRQIERAGFRVLHAEQVPIRFGTRFVDGQLDMCIRVLERVADRQLAAALHTHVDTLRMEAHLRIAEDGGLRTGHDYVIAAEPCLTSAGSACVSTGVEGTEAIRNFLMLPERRLPDAKADASDGQLRQHGGWFGEAGRSPVPAAAGMP</sequence>
<reference evidence="1 2" key="1">
    <citation type="submission" date="2023-07" db="EMBL/GenBank/DDBJ databases">
        <title>Sorghum-associated microbial communities from plants grown in Nebraska, USA.</title>
        <authorList>
            <person name="Schachtman D."/>
        </authorList>
    </citation>
    <scope>NUCLEOTIDE SEQUENCE [LARGE SCALE GENOMIC DNA]</scope>
    <source>
        <strain evidence="1 2">4099</strain>
    </source>
</reference>
<dbReference type="Gene3D" id="3.40.50.150">
    <property type="entry name" value="Vaccinia Virus protein VP39"/>
    <property type="match status" value="1"/>
</dbReference>
<name>A0ABU1XV26_9GAMM</name>
<gene>
    <name evidence="1" type="ORF">J2W68_001332</name>
</gene>
<keyword evidence="2" id="KW-1185">Reference proteome</keyword>
<dbReference type="SUPFAM" id="SSF53335">
    <property type="entry name" value="S-adenosyl-L-methionine-dependent methyltransferases"/>
    <property type="match status" value="1"/>
</dbReference>
<evidence type="ECO:0008006" key="3">
    <source>
        <dbReference type="Google" id="ProtNLM"/>
    </source>
</evidence>
<dbReference type="RefSeq" id="WP_310233813.1">
    <property type="nucleotide sequence ID" value="NZ_JAVDWO010000004.1"/>
</dbReference>
<dbReference type="InterPro" id="IPR029063">
    <property type="entry name" value="SAM-dependent_MTases_sf"/>
</dbReference>
<dbReference type="Proteomes" id="UP001256588">
    <property type="component" value="Unassembled WGS sequence"/>
</dbReference>
<protein>
    <recommendedName>
        <fullName evidence="3">Class I SAM-dependent methyltransferase</fullName>
    </recommendedName>
</protein>
<dbReference type="EMBL" id="JAVDWO010000004">
    <property type="protein sequence ID" value="MDR7192618.1"/>
    <property type="molecule type" value="Genomic_DNA"/>
</dbReference>
<dbReference type="CDD" id="cd02440">
    <property type="entry name" value="AdoMet_MTases"/>
    <property type="match status" value="1"/>
</dbReference>
<evidence type="ECO:0000313" key="2">
    <source>
        <dbReference type="Proteomes" id="UP001256588"/>
    </source>
</evidence>
<proteinExistence type="predicted"/>